<dbReference type="GO" id="GO:0003841">
    <property type="term" value="F:1-acylglycerol-3-phosphate O-acyltransferase activity"/>
    <property type="evidence" value="ECO:0007669"/>
    <property type="project" value="TreeGrafter"/>
</dbReference>
<evidence type="ECO:0000256" key="1">
    <source>
        <dbReference type="ARBA" id="ARBA00005189"/>
    </source>
</evidence>
<evidence type="ECO:0000256" key="2">
    <source>
        <dbReference type="ARBA" id="ARBA00022679"/>
    </source>
</evidence>
<proteinExistence type="predicted"/>
<dbReference type="HOGENOM" id="CLU_027938_5_0_4"/>
<protein>
    <submittedName>
        <fullName evidence="6">Phospholipid/glycerol acyltransferase</fullName>
    </submittedName>
</protein>
<dbReference type="KEGG" id="sdr:SCD_n02566"/>
<accession>S6ADD1</accession>
<dbReference type="PANTHER" id="PTHR10434:SF40">
    <property type="entry name" value="1-ACYL-SN-GLYCEROL-3-PHOSPHATE ACYLTRANSFERASE"/>
    <property type="match status" value="1"/>
</dbReference>
<dbReference type="Proteomes" id="UP000015559">
    <property type="component" value="Chromosome"/>
</dbReference>
<dbReference type="PANTHER" id="PTHR10434">
    <property type="entry name" value="1-ACYL-SN-GLYCEROL-3-PHOSPHATE ACYLTRANSFERASE"/>
    <property type="match status" value="1"/>
</dbReference>
<evidence type="ECO:0000256" key="4">
    <source>
        <dbReference type="SAM" id="Phobius"/>
    </source>
</evidence>
<evidence type="ECO:0000313" key="7">
    <source>
        <dbReference type="Proteomes" id="UP000015559"/>
    </source>
</evidence>
<dbReference type="RefSeq" id="WP_009207673.1">
    <property type="nucleotide sequence ID" value="NC_022357.1"/>
</dbReference>
<dbReference type="Pfam" id="PF01553">
    <property type="entry name" value="Acyltransferase"/>
    <property type="match status" value="1"/>
</dbReference>
<keyword evidence="2 6" id="KW-0808">Transferase</keyword>
<sequence>MIWIRSFIFALGMWLFTPFFFLAAFFSLPLDPVTRYRLIAHWAKIMLPWLKLTCGLSYRIVGRENIPNTQVIVLSKHQSAWETLAFQDILPPLVWVLKRELLRIPFFGWALAIASPIAIDRGAGRAALKQILDQGKARLAKGFWVVVFPEGTRVRPGEKGKYNIGGAWLATHTGTPVLPVAHNAGEYWGKNGFLKRPGMITISFGPQIDSKGIKADELNARAEAWIEGEMARIAAGEA</sequence>
<dbReference type="STRING" id="1163617.SCD_n02566"/>
<keyword evidence="4" id="KW-1133">Transmembrane helix</keyword>
<dbReference type="SUPFAM" id="SSF69593">
    <property type="entry name" value="Glycerol-3-phosphate (1)-acyltransferase"/>
    <property type="match status" value="1"/>
</dbReference>
<organism evidence="6 7">
    <name type="scientific">Sulfuricella denitrificans (strain DSM 22764 / NBRC 105220 / skB26)</name>
    <dbReference type="NCBI Taxonomy" id="1163617"/>
    <lineage>
        <taxon>Bacteria</taxon>
        <taxon>Pseudomonadati</taxon>
        <taxon>Pseudomonadota</taxon>
        <taxon>Betaproteobacteria</taxon>
        <taxon>Nitrosomonadales</taxon>
        <taxon>Sulfuricellaceae</taxon>
        <taxon>Sulfuricella</taxon>
    </lineage>
</organism>
<dbReference type="CDD" id="cd07989">
    <property type="entry name" value="LPLAT_AGPAT-like"/>
    <property type="match status" value="1"/>
</dbReference>
<dbReference type="eggNOG" id="COG0204">
    <property type="taxonomic scope" value="Bacteria"/>
</dbReference>
<feature type="transmembrane region" description="Helical" evidence="4">
    <location>
        <begin position="7"/>
        <end position="28"/>
    </location>
</feature>
<keyword evidence="4" id="KW-0812">Transmembrane</keyword>
<dbReference type="SMART" id="SM00563">
    <property type="entry name" value="PlsC"/>
    <property type="match status" value="1"/>
</dbReference>
<dbReference type="EMBL" id="AP013066">
    <property type="protein sequence ID" value="BAN36368.1"/>
    <property type="molecule type" value="Genomic_DNA"/>
</dbReference>
<gene>
    <name evidence="6" type="ORF">SCD_n02566</name>
</gene>
<reference evidence="6 7" key="1">
    <citation type="journal article" date="2012" name="Appl. Environ. Microbiol.">
        <title>Draft genome sequence of a psychrotolerant sulfur-oxidizing bacterium, Sulfuricella denitrificans skB26, and proteomic insights into cold adaptation.</title>
        <authorList>
            <person name="Watanabe T."/>
            <person name="Kojima H."/>
            <person name="Fukui M."/>
        </authorList>
    </citation>
    <scope>NUCLEOTIDE SEQUENCE [LARGE SCALE GENOMIC DNA]</scope>
    <source>
        <strain evidence="7">skB26</strain>
    </source>
</reference>
<evidence type="ECO:0000256" key="3">
    <source>
        <dbReference type="ARBA" id="ARBA00023315"/>
    </source>
</evidence>
<keyword evidence="4" id="KW-0472">Membrane</keyword>
<evidence type="ECO:0000313" key="6">
    <source>
        <dbReference type="EMBL" id="BAN36368.1"/>
    </source>
</evidence>
<evidence type="ECO:0000259" key="5">
    <source>
        <dbReference type="SMART" id="SM00563"/>
    </source>
</evidence>
<dbReference type="OrthoDB" id="9812274at2"/>
<dbReference type="AlphaFoldDB" id="S6ADD1"/>
<keyword evidence="7" id="KW-1185">Reference proteome</keyword>
<dbReference type="GO" id="GO:0006654">
    <property type="term" value="P:phosphatidic acid biosynthetic process"/>
    <property type="evidence" value="ECO:0007669"/>
    <property type="project" value="TreeGrafter"/>
</dbReference>
<name>S6ADD1_SULDS</name>
<keyword evidence="3 6" id="KW-0012">Acyltransferase</keyword>
<feature type="domain" description="Phospholipid/glycerol acyltransferase" evidence="5">
    <location>
        <begin position="71"/>
        <end position="185"/>
    </location>
</feature>
<comment type="pathway">
    <text evidence="1">Lipid metabolism.</text>
</comment>
<dbReference type="InterPro" id="IPR002123">
    <property type="entry name" value="Plipid/glycerol_acylTrfase"/>
</dbReference>